<keyword evidence="12" id="KW-1185">Reference proteome</keyword>
<evidence type="ECO:0000259" key="9">
    <source>
        <dbReference type="Pfam" id="PF12821"/>
    </source>
</evidence>
<dbReference type="Proteomes" id="UP000065511">
    <property type="component" value="Chromosome"/>
</dbReference>
<sequence length="152" mass="16350">MEVVIHCLFSYLSTVTFGLVTNVPRKALNACGITGTVGWMIYWSTKNLEAGGIFANFLGAIGIGLLSIYFSRRKKMPMTIFNIPSLVPLVPGGPAYQAVRSVVLGDYVGGAHFIIKVIMTAGAIAAGFMVTGIAERLLKNILDKNKPTIKNQ</sequence>
<evidence type="ECO:0000256" key="6">
    <source>
        <dbReference type="ARBA" id="ARBA00023136"/>
    </source>
</evidence>
<dbReference type="InterPro" id="IPR050539">
    <property type="entry name" value="ThrE_Dicarb/AminoAcid_Exp"/>
</dbReference>
<reference evidence="11 13" key="1">
    <citation type="submission" date="2014-12" db="EMBL/GenBank/DDBJ databases">
        <title>Draft genome sequences of 29 type strains of Enterococci.</title>
        <authorList>
            <person name="Zhong Z."/>
            <person name="Sun Z."/>
            <person name="Liu W."/>
            <person name="Zhang W."/>
            <person name="Zhang H."/>
        </authorList>
    </citation>
    <scope>NUCLEOTIDE SEQUENCE [LARGE SCALE GENOMIC DNA]</scope>
    <source>
        <strain evidence="11 13">DSM 22801</strain>
    </source>
</reference>
<dbReference type="GO" id="GO:0015744">
    <property type="term" value="P:succinate transport"/>
    <property type="evidence" value="ECO:0007669"/>
    <property type="project" value="TreeGrafter"/>
</dbReference>
<dbReference type="KEGG" id="ess:ATZ33_03845"/>
<evidence type="ECO:0000256" key="7">
    <source>
        <dbReference type="ARBA" id="ARBA00034125"/>
    </source>
</evidence>
<keyword evidence="2" id="KW-1003">Cell membrane</keyword>
<dbReference type="PANTHER" id="PTHR34390">
    <property type="entry name" value="UPF0442 PROTEIN YJJB-RELATED"/>
    <property type="match status" value="1"/>
</dbReference>
<evidence type="ECO:0000313" key="10">
    <source>
        <dbReference type="EMBL" id="ALS00534.1"/>
    </source>
</evidence>
<evidence type="ECO:0000256" key="8">
    <source>
        <dbReference type="SAM" id="Phobius"/>
    </source>
</evidence>
<name>A0A0S3K873_9ENTE</name>
<dbReference type="GO" id="GO:0005886">
    <property type="term" value="C:plasma membrane"/>
    <property type="evidence" value="ECO:0007669"/>
    <property type="project" value="UniProtKB-SubCell"/>
</dbReference>
<keyword evidence="6 8" id="KW-0472">Membrane</keyword>
<dbReference type="RefSeq" id="WP_071878166.1">
    <property type="nucleotide sequence ID" value="NZ_JXLC01000016.1"/>
</dbReference>
<evidence type="ECO:0000256" key="4">
    <source>
        <dbReference type="ARBA" id="ARBA00022692"/>
    </source>
</evidence>
<evidence type="ECO:0000256" key="1">
    <source>
        <dbReference type="ARBA" id="ARBA00004651"/>
    </source>
</evidence>
<dbReference type="EMBL" id="CP013614">
    <property type="protein sequence ID" value="ALS00534.1"/>
    <property type="molecule type" value="Genomic_DNA"/>
</dbReference>
<evidence type="ECO:0000313" key="11">
    <source>
        <dbReference type="EMBL" id="OJG91225.1"/>
    </source>
</evidence>
<evidence type="ECO:0000313" key="12">
    <source>
        <dbReference type="Proteomes" id="UP000065511"/>
    </source>
</evidence>
<comment type="subcellular location">
    <subcellularLocation>
        <location evidence="1">Cell membrane</location>
        <topology evidence="1">Multi-pass membrane protein</topology>
    </subcellularLocation>
</comment>
<keyword evidence="5 8" id="KW-1133">Transmembrane helix</keyword>
<accession>A0A0S3K873</accession>
<evidence type="ECO:0000256" key="3">
    <source>
        <dbReference type="ARBA" id="ARBA00022519"/>
    </source>
</evidence>
<gene>
    <name evidence="10" type="ORF">ATZ33_03845</name>
    <name evidence="11" type="ORF">RV15_GL000855</name>
</gene>
<evidence type="ECO:0000313" key="13">
    <source>
        <dbReference type="Proteomes" id="UP000183039"/>
    </source>
</evidence>
<proteinExistence type="inferred from homology"/>
<protein>
    <recommendedName>
        <fullName evidence="9">Threonine/Serine exporter ThrE domain-containing protein</fullName>
    </recommendedName>
</protein>
<dbReference type="PANTHER" id="PTHR34390:SF1">
    <property type="entry name" value="SUCCINATE TRANSPORTER SUBUNIT YJJB-RELATED"/>
    <property type="match status" value="1"/>
</dbReference>
<dbReference type="AlphaFoldDB" id="A0A0S3K873"/>
<feature type="domain" description="Threonine/Serine exporter ThrE" evidence="9">
    <location>
        <begin position="7"/>
        <end position="131"/>
    </location>
</feature>
<dbReference type="Proteomes" id="UP000183039">
    <property type="component" value="Unassembled WGS sequence"/>
</dbReference>
<keyword evidence="3" id="KW-0997">Cell inner membrane</keyword>
<feature type="transmembrane region" description="Helical" evidence="8">
    <location>
        <begin position="50"/>
        <end position="69"/>
    </location>
</feature>
<dbReference type="OrthoDB" id="9810047at2"/>
<feature type="transmembrane region" description="Helical" evidence="8">
    <location>
        <begin position="81"/>
        <end position="99"/>
    </location>
</feature>
<evidence type="ECO:0000256" key="5">
    <source>
        <dbReference type="ARBA" id="ARBA00022989"/>
    </source>
</evidence>
<keyword evidence="4 8" id="KW-0812">Transmembrane</keyword>
<dbReference type="InterPro" id="IPR024528">
    <property type="entry name" value="ThrE_2"/>
</dbReference>
<dbReference type="EMBL" id="JXLC01000016">
    <property type="protein sequence ID" value="OJG91225.1"/>
    <property type="molecule type" value="Genomic_DNA"/>
</dbReference>
<dbReference type="Pfam" id="PF12821">
    <property type="entry name" value="ThrE_2"/>
    <property type="match status" value="1"/>
</dbReference>
<evidence type="ECO:0000256" key="2">
    <source>
        <dbReference type="ARBA" id="ARBA00022475"/>
    </source>
</evidence>
<organism evidence="11 13">
    <name type="scientific">Enterococcus silesiacus</name>
    <dbReference type="NCBI Taxonomy" id="332949"/>
    <lineage>
        <taxon>Bacteria</taxon>
        <taxon>Bacillati</taxon>
        <taxon>Bacillota</taxon>
        <taxon>Bacilli</taxon>
        <taxon>Lactobacillales</taxon>
        <taxon>Enterococcaceae</taxon>
        <taxon>Enterococcus</taxon>
    </lineage>
</organism>
<reference evidence="10 12" key="2">
    <citation type="submission" date="2015-12" db="EMBL/GenBank/DDBJ databases">
        <authorList>
            <person name="Lauer A."/>
            <person name="Humrighouse B."/>
            <person name="Loparev V."/>
            <person name="Shewmaker P.L."/>
            <person name="Whitney A.M."/>
            <person name="McLaughlin R.W."/>
        </authorList>
    </citation>
    <scope>NUCLEOTIDE SEQUENCE [LARGE SCALE GENOMIC DNA]</scope>
    <source>
        <strain evidence="10 12">LMG 23085</strain>
    </source>
</reference>
<comment type="similarity">
    <text evidence="7">Belongs to the ThrE exporter (TC 2.A.79) family.</text>
</comment>
<feature type="transmembrane region" description="Helical" evidence="8">
    <location>
        <begin position="111"/>
        <end position="134"/>
    </location>
</feature>